<name>A0A3E4Y8H8_9FIRM</name>
<proteinExistence type="predicted"/>
<comment type="caution">
    <text evidence="2">The sequence shown here is derived from an EMBL/GenBank/DDBJ whole genome shotgun (WGS) entry which is preliminary data.</text>
</comment>
<dbReference type="Proteomes" id="UP000260758">
    <property type="component" value="Unassembled WGS sequence"/>
</dbReference>
<sequence>MDIPKTLFATMVKNARMDRHWTQEELAEKLGVSSTYLGDLERHKGTPSLPLFCKAMRLLNLSADDYVYPNGNRNNSTYKQLLRLLTHCNEHQLQVLLATATALLQPVPDASNDVKE</sequence>
<dbReference type="InterPro" id="IPR010982">
    <property type="entry name" value="Lambda_DNA-bd_dom_sf"/>
</dbReference>
<dbReference type="Gene3D" id="1.10.260.40">
    <property type="entry name" value="lambda repressor-like DNA-binding domains"/>
    <property type="match status" value="1"/>
</dbReference>
<dbReference type="AlphaFoldDB" id="A0A3E4Y8H8"/>
<evidence type="ECO:0000313" key="3">
    <source>
        <dbReference type="Proteomes" id="UP000260758"/>
    </source>
</evidence>
<evidence type="ECO:0000313" key="2">
    <source>
        <dbReference type="EMBL" id="RGM70036.1"/>
    </source>
</evidence>
<reference evidence="2 3" key="1">
    <citation type="submission" date="2018-08" db="EMBL/GenBank/DDBJ databases">
        <title>A genome reference for cultivated species of the human gut microbiota.</title>
        <authorList>
            <person name="Zou Y."/>
            <person name="Xue W."/>
            <person name="Luo G."/>
        </authorList>
    </citation>
    <scope>NUCLEOTIDE SEQUENCE [LARGE SCALE GENOMIC DNA]</scope>
    <source>
        <strain evidence="2 3">OM07-13</strain>
    </source>
</reference>
<accession>A0A3E4Y8H8</accession>
<gene>
    <name evidence="2" type="ORF">DXB99_11325</name>
</gene>
<dbReference type="InterPro" id="IPR001387">
    <property type="entry name" value="Cro/C1-type_HTH"/>
</dbReference>
<dbReference type="PROSITE" id="PS50943">
    <property type="entry name" value="HTH_CROC1"/>
    <property type="match status" value="1"/>
</dbReference>
<dbReference type="Pfam" id="PF01381">
    <property type="entry name" value="HTH_3"/>
    <property type="match status" value="1"/>
</dbReference>
<feature type="domain" description="HTH cro/C1-type" evidence="1">
    <location>
        <begin position="12"/>
        <end position="66"/>
    </location>
</feature>
<dbReference type="EMBL" id="QSTP01000012">
    <property type="protein sequence ID" value="RGM70036.1"/>
    <property type="molecule type" value="Genomic_DNA"/>
</dbReference>
<dbReference type="SMART" id="SM00530">
    <property type="entry name" value="HTH_XRE"/>
    <property type="match status" value="1"/>
</dbReference>
<dbReference type="CDD" id="cd00093">
    <property type="entry name" value="HTH_XRE"/>
    <property type="match status" value="1"/>
</dbReference>
<dbReference type="SUPFAM" id="SSF47413">
    <property type="entry name" value="lambda repressor-like DNA-binding domains"/>
    <property type="match status" value="1"/>
</dbReference>
<dbReference type="RefSeq" id="WP_117719000.1">
    <property type="nucleotide sequence ID" value="NZ_JAQDCR010000011.1"/>
</dbReference>
<protein>
    <submittedName>
        <fullName evidence="2">XRE family transcriptional regulator</fullName>
    </submittedName>
</protein>
<dbReference type="GO" id="GO:0003677">
    <property type="term" value="F:DNA binding"/>
    <property type="evidence" value="ECO:0007669"/>
    <property type="project" value="InterPro"/>
</dbReference>
<evidence type="ECO:0000259" key="1">
    <source>
        <dbReference type="PROSITE" id="PS50943"/>
    </source>
</evidence>
<organism evidence="2 3">
    <name type="scientific">Agathobacter rectalis</name>
    <dbReference type="NCBI Taxonomy" id="39491"/>
    <lineage>
        <taxon>Bacteria</taxon>
        <taxon>Bacillati</taxon>
        <taxon>Bacillota</taxon>
        <taxon>Clostridia</taxon>
        <taxon>Lachnospirales</taxon>
        <taxon>Lachnospiraceae</taxon>
        <taxon>Agathobacter</taxon>
    </lineage>
</organism>